<accession>A0A068X238</accession>
<evidence type="ECO:0000313" key="3">
    <source>
        <dbReference type="Proteomes" id="UP000492820"/>
    </source>
</evidence>
<organism evidence="2">
    <name type="scientific">Echinococcus granulosus</name>
    <name type="common">Hydatid tapeworm</name>
    <dbReference type="NCBI Taxonomy" id="6210"/>
    <lineage>
        <taxon>Eukaryota</taxon>
        <taxon>Metazoa</taxon>
        <taxon>Spiralia</taxon>
        <taxon>Lophotrochozoa</taxon>
        <taxon>Platyhelminthes</taxon>
        <taxon>Cestoda</taxon>
        <taxon>Eucestoda</taxon>
        <taxon>Cyclophyllidea</taxon>
        <taxon>Taeniidae</taxon>
        <taxon>Echinococcus</taxon>
        <taxon>Echinococcus granulosus group</taxon>
    </lineage>
</organism>
<reference evidence="4" key="3">
    <citation type="submission" date="2020-10" db="UniProtKB">
        <authorList>
            <consortium name="WormBaseParasite"/>
        </authorList>
    </citation>
    <scope>IDENTIFICATION</scope>
</reference>
<gene>
    <name evidence="2" type="ORF">EgrG_002047400</name>
</gene>
<reference evidence="2 3" key="1">
    <citation type="journal article" date="2013" name="Nature">
        <title>The genomes of four tapeworm species reveal adaptations to parasitism.</title>
        <authorList>
            <person name="Tsai I.J."/>
            <person name="Zarowiecki M."/>
            <person name="Holroyd N."/>
            <person name="Garciarrubio A."/>
            <person name="Sanchez-Flores A."/>
            <person name="Brooks K.L."/>
            <person name="Tracey A."/>
            <person name="Bobes R.J."/>
            <person name="Fragoso G."/>
            <person name="Sciutto E."/>
            <person name="Aslett M."/>
            <person name="Beasley H."/>
            <person name="Bennett H.M."/>
            <person name="Cai J."/>
            <person name="Camicia F."/>
            <person name="Clark R."/>
            <person name="Cucher M."/>
            <person name="De Silva N."/>
            <person name="Day T.A."/>
            <person name="Deplazes P."/>
            <person name="Estrada K."/>
            <person name="Fernandez C."/>
            <person name="Holland P.W."/>
            <person name="Hou J."/>
            <person name="Hu S."/>
            <person name="Huckvale T."/>
            <person name="Hung S.S."/>
            <person name="Kamenetzky L."/>
            <person name="Keane J.A."/>
            <person name="Kiss F."/>
            <person name="Koziol U."/>
            <person name="Lambert O."/>
            <person name="Liu K."/>
            <person name="Luo X."/>
            <person name="Luo Y."/>
            <person name="Macchiaroli N."/>
            <person name="Nichol S."/>
            <person name="Paps J."/>
            <person name="Parkinson J."/>
            <person name="Pouchkina-Stantcheva N."/>
            <person name="Riddiford N."/>
            <person name="Rosenzvit M."/>
            <person name="Salinas G."/>
            <person name="Wasmuth J.D."/>
            <person name="Zamanian M."/>
            <person name="Zheng Y."/>
            <person name="Cai X."/>
            <person name="Soberon X."/>
            <person name="Olson P.D."/>
            <person name="Laclette J.P."/>
            <person name="Brehm K."/>
            <person name="Berriman M."/>
            <person name="Garciarrubio A."/>
            <person name="Bobes R.J."/>
            <person name="Fragoso G."/>
            <person name="Sanchez-Flores A."/>
            <person name="Estrada K."/>
            <person name="Cevallos M.A."/>
            <person name="Morett E."/>
            <person name="Gonzalez V."/>
            <person name="Portillo T."/>
            <person name="Ochoa-Leyva A."/>
            <person name="Jose M.V."/>
            <person name="Sciutto E."/>
            <person name="Landa A."/>
            <person name="Jimenez L."/>
            <person name="Valdes V."/>
            <person name="Carrero J.C."/>
            <person name="Larralde C."/>
            <person name="Morales-Montor J."/>
            <person name="Limon-Lason J."/>
            <person name="Soberon X."/>
            <person name="Laclette J.P."/>
        </authorList>
    </citation>
    <scope>NUCLEOTIDE SEQUENCE [LARGE SCALE GENOMIC DNA]</scope>
</reference>
<dbReference type="WBParaSite" id="EgrG_002047400">
    <property type="protein sequence ID" value="EgrG_002047400"/>
    <property type="gene ID" value="EgrG_002047400"/>
</dbReference>
<sequence>MEEFWNSPSSPFLSTSTPPILYPSIYLRFSDLPPALSPNNEIQGSPSIRVQLPSPSSSPTATALHRDVQWLHEPPGTMATYFHNTGLAKWLATANPNQQLAYSFSPFFF</sequence>
<dbReference type="Proteomes" id="UP000492820">
    <property type="component" value="Unassembled WGS sequence"/>
</dbReference>
<evidence type="ECO:0000313" key="4">
    <source>
        <dbReference type="WBParaSite" id="EgrG_002047400"/>
    </source>
</evidence>
<evidence type="ECO:0000313" key="2">
    <source>
        <dbReference type="EMBL" id="CDS23974.1"/>
    </source>
</evidence>
<name>A0A068X238_ECHGR</name>
<protein>
    <submittedName>
        <fullName evidence="4">Ovule protein</fullName>
    </submittedName>
</protein>
<reference evidence="2" key="2">
    <citation type="submission" date="2014-06" db="EMBL/GenBank/DDBJ databases">
        <authorList>
            <person name="Aslett M."/>
        </authorList>
    </citation>
    <scope>NUCLEOTIDE SEQUENCE</scope>
</reference>
<feature type="region of interest" description="Disordered" evidence="1">
    <location>
        <begin position="40"/>
        <end position="61"/>
    </location>
</feature>
<dbReference type="AlphaFoldDB" id="A0A068X238"/>
<evidence type="ECO:0000256" key="1">
    <source>
        <dbReference type="SAM" id="MobiDB-lite"/>
    </source>
</evidence>
<dbReference type="EMBL" id="LK028596">
    <property type="protein sequence ID" value="CDS23974.1"/>
    <property type="molecule type" value="Genomic_DNA"/>
</dbReference>
<proteinExistence type="predicted"/>